<gene>
    <name evidence="6 8" type="primary">sepS</name>
    <name evidence="9" type="ORF">GNFHAPIE_00014</name>
    <name evidence="8" type="ORF">IKJKAPDM_00016</name>
</gene>
<dbReference type="InterPro" id="IPR002319">
    <property type="entry name" value="Phenylalanyl-tRNA_Synthase"/>
</dbReference>
<name>A0A7G9YCH2_9EURY</name>
<dbReference type="GO" id="GO:0043039">
    <property type="term" value="P:tRNA aminoacylation"/>
    <property type="evidence" value="ECO:0007669"/>
    <property type="project" value="UniProtKB-UniRule"/>
</dbReference>
<dbReference type="InterPro" id="IPR005246">
    <property type="entry name" value="O-Pseryl-tRNA(Cys)_ligase"/>
</dbReference>
<feature type="binding site" evidence="6">
    <location>
        <begin position="211"/>
        <end position="213"/>
    </location>
    <ligand>
        <name>substrate</name>
    </ligand>
</feature>
<dbReference type="NCBIfam" id="TIGR00470">
    <property type="entry name" value="sepS"/>
    <property type="match status" value="1"/>
</dbReference>
<dbReference type="Gene3D" id="6.20.250.20">
    <property type="match status" value="1"/>
</dbReference>
<feature type="binding site" evidence="6">
    <location>
        <position position="354"/>
    </location>
    <ligand>
        <name>substrate</name>
    </ligand>
</feature>
<evidence type="ECO:0000313" key="9">
    <source>
        <dbReference type="EMBL" id="QNO47809.1"/>
    </source>
</evidence>
<dbReference type="InterPro" id="IPR045864">
    <property type="entry name" value="aa-tRNA-synth_II/BPL/LPL"/>
</dbReference>
<keyword evidence="1 6" id="KW-0436">Ligase</keyword>
<dbReference type="GO" id="GO:0000049">
    <property type="term" value="F:tRNA binding"/>
    <property type="evidence" value="ECO:0007669"/>
    <property type="project" value="InterPro"/>
</dbReference>
<evidence type="ECO:0000256" key="3">
    <source>
        <dbReference type="ARBA" id="ARBA00022840"/>
    </source>
</evidence>
<dbReference type="SUPFAM" id="SSF55681">
    <property type="entry name" value="Class II aaRS and biotin synthetases"/>
    <property type="match status" value="1"/>
</dbReference>
<dbReference type="AlphaFoldDB" id="A0A7G9YCH2"/>
<evidence type="ECO:0000256" key="1">
    <source>
        <dbReference type="ARBA" id="ARBA00022598"/>
    </source>
</evidence>
<dbReference type="InterPro" id="IPR006195">
    <property type="entry name" value="aa-tRNA-synth_II"/>
</dbReference>
<dbReference type="PROSITE" id="PS50862">
    <property type="entry name" value="AA_TRNA_LIGASE_II"/>
    <property type="match status" value="1"/>
</dbReference>
<dbReference type="HAMAP" id="MF_01674">
    <property type="entry name" value="Sep_tRNA_synth"/>
    <property type="match status" value="1"/>
</dbReference>
<feature type="binding site" evidence="6">
    <location>
        <begin position="298"/>
        <end position="299"/>
    </location>
    <ligand>
        <name>substrate</name>
    </ligand>
</feature>
<comment type="similarity">
    <text evidence="6">Belongs to the class-II aminoacyl-tRNA synthetase family. O-phosphoseryl-tRNA(Cys) synthetase subfamily.</text>
</comment>
<dbReference type="EC" id="6.1.1.27" evidence="6"/>
<feature type="binding site" evidence="6">
    <location>
        <begin position="256"/>
        <end position="258"/>
    </location>
    <ligand>
        <name>substrate</name>
    </ligand>
</feature>
<dbReference type="GO" id="GO:0006412">
    <property type="term" value="P:translation"/>
    <property type="evidence" value="ECO:0007669"/>
    <property type="project" value="UniProtKB-KW"/>
</dbReference>
<dbReference type="Pfam" id="PF18006">
    <property type="entry name" value="SepRS_C"/>
    <property type="match status" value="1"/>
</dbReference>
<reference evidence="8" key="1">
    <citation type="submission" date="2020-06" db="EMBL/GenBank/DDBJ databases">
        <title>Unique genomic features of the anaerobic methanotrophic archaea.</title>
        <authorList>
            <person name="Chadwick G.L."/>
            <person name="Skennerton C.T."/>
            <person name="Laso-Perez R."/>
            <person name="Leu A.O."/>
            <person name="Speth D.R."/>
            <person name="Yu H."/>
            <person name="Morgan-Lang C."/>
            <person name="Hatzenpichler R."/>
            <person name="Goudeau D."/>
            <person name="Malmstrom R."/>
            <person name="Brazelton W.J."/>
            <person name="Woyke T."/>
            <person name="Hallam S.J."/>
            <person name="Tyson G.W."/>
            <person name="Wegener G."/>
            <person name="Boetius A."/>
            <person name="Orphan V."/>
        </authorList>
    </citation>
    <scope>NUCLEOTIDE SEQUENCE</scope>
</reference>
<keyword evidence="2 6" id="KW-0547">Nucleotide-binding</keyword>
<keyword evidence="3 6" id="KW-0067">ATP-binding</keyword>
<dbReference type="Pfam" id="PF01409">
    <property type="entry name" value="tRNA-synt_2d"/>
    <property type="match status" value="1"/>
</dbReference>
<dbReference type="Gene3D" id="3.30.930.10">
    <property type="entry name" value="Bira Bifunctional Protein, Domain 2"/>
    <property type="match status" value="1"/>
</dbReference>
<dbReference type="GO" id="GO:0005524">
    <property type="term" value="F:ATP binding"/>
    <property type="evidence" value="ECO:0007669"/>
    <property type="project" value="UniProtKB-UniRule"/>
</dbReference>
<evidence type="ECO:0000256" key="4">
    <source>
        <dbReference type="ARBA" id="ARBA00022917"/>
    </source>
</evidence>
<evidence type="ECO:0000259" key="7">
    <source>
        <dbReference type="PROSITE" id="PS50862"/>
    </source>
</evidence>
<keyword evidence="4 6" id="KW-0648">Protein biosynthesis</keyword>
<dbReference type="EMBL" id="MT631145">
    <property type="protein sequence ID" value="QNO45706.1"/>
    <property type="molecule type" value="Genomic_DNA"/>
</dbReference>
<accession>A0A7G9YCH2</accession>
<keyword evidence="5 6" id="KW-0030">Aminoacyl-tRNA synthetase</keyword>
<sequence length="565" mass="63316">MVFSPQLNTYKSFNCDCDNHCIMKFDPDEIRRRAAQDFEATWNLGREIVPAPAINESYPRLRFDYGKTHPIFETIHLIRNAYLRMGFEETMNPLIVEDKDVFRQFGSEALAVLDRCFYLAGLPRPDIGLSDERIARINDIVGRNLSAGDVDIVKEVLHAYKKGEIGGDDLIPALAGRLNSADSKVAVMIDEVFPEFKELVPEPTTKTLRSHMTSGWFITLSALVSRREAQLNLFSIDRCFRREQSEDASRLMTYHSASCVAMGEDVTVDYGKAVSQALLSQFGFEEFRFQPDEKRSKYYVPDTQIEVYAYHPKLRDSESGSATKYADGWIEIATFGMYSPIALAAYDIPYPVMNLGLGVERLAMILYDARDVRLLTYPQFGQTPITDPKLAASVSVAQSPDTYTGLAIMRAIVRVCEEHAGEPSPCEFSAWEGELFGRQINVVAIEPEENTKLCGPAAMNEVMVHDGSILGVPRIEKWDHVFKEGIPAGFRFIDAFAAQAAREIEDAARCGMGCEIRVKGVKVPSEINIEIAPHANRWITSNNKKIDIRGPVFTIVQMDVVADTS</sequence>
<protein>
    <recommendedName>
        <fullName evidence="6">O-phosphoserine--tRNA(Cys) ligase</fullName>
        <shortName evidence="6">O-phosphoserine--tRNA ligase</shortName>
        <ecNumber evidence="6">6.1.1.27</ecNumber>
    </recommendedName>
    <alternativeName>
        <fullName evidence="6">Non-canonical O-phosphoseryl-tRNA(Cys) synthetase</fullName>
    </alternativeName>
    <alternativeName>
        <fullName evidence="6">O-phosphoseryl-tRNA(Cys) synthetase</fullName>
        <shortName evidence="6">SepRS</shortName>
    </alternativeName>
</protein>
<evidence type="ECO:0000256" key="5">
    <source>
        <dbReference type="ARBA" id="ARBA00023146"/>
    </source>
</evidence>
<evidence type="ECO:0000313" key="8">
    <source>
        <dbReference type="EMBL" id="QNO45706.1"/>
    </source>
</evidence>
<evidence type="ECO:0000256" key="2">
    <source>
        <dbReference type="ARBA" id="ARBA00022741"/>
    </source>
</evidence>
<dbReference type="EMBL" id="MT631276">
    <property type="protein sequence ID" value="QNO47809.1"/>
    <property type="molecule type" value="Genomic_DNA"/>
</dbReference>
<organism evidence="8">
    <name type="scientific">Candidatus Methanogaster sp. ANME-2c ERB4</name>
    <dbReference type="NCBI Taxonomy" id="2759911"/>
    <lineage>
        <taxon>Archaea</taxon>
        <taxon>Methanobacteriati</taxon>
        <taxon>Methanobacteriota</taxon>
        <taxon>Stenosarchaea group</taxon>
        <taxon>Methanomicrobia</taxon>
        <taxon>Methanosarcinales</taxon>
        <taxon>ANME-2 cluster</taxon>
        <taxon>Candidatus Methanogasteraceae</taxon>
        <taxon>Candidatus Methanogaster</taxon>
    </lineage>
</organism>
<evidence type="ECO:0000256" key="6">
    <source>
        <dbReference type="HAMAP-Rule" id="MF_01674"/>
    </source>
</evidence>
<dbReference type="InterPro" id="IPR041590">
    <property type="entry name" value="SepRS_C"/>
</dbReference>
<comment type="function">
    <text evidence="6">Catalyzes the attachment of O-phosphoserine (Sep) to tRNA(Cys).</text>
</comment>
<comment type="catalytic activity">
    <reaction evidence="6">
        <text>tRNA(Cys) + O-phospho-L-serine + ATP = O-phospho-L-seryl-tRNA(Cys) + AMP + diphosphate</text>
        <dbReference type="Rhea" id="RHEA:25678"/>
        <dbReference type="Rhea" id="RHEA-COMP:9661"/>
        <dbReference type="Rhea" id="RHEA-COMP:9719"/>
        <dbReference type="ChEBI" id="CHEBI:30616"/>
        <dbReference type="ChEBI" id="CHEBI:33019"/>
        <dbReference type="ChEBI" id="CHEBI:57524"/>
        <dbReference type="ChEBI" id="CHEBI:78442"/>
        <dbReference type="ChEBI" id="CHEBI:78551"/>
        <dbReference type="ChEBI" id="CHEBI:456215"/>
        <dbReference type="EC" id="6.1.1.27"/>
    </reaction>
</comment>
<feature type="domain" description="Aminoacyl-transfer RNA synthetases class-II family profile" evidence="7">
    <location>
        <begin position="203"/>
        <end position="378"/>
    </location>
</feature>
<proteinExistence type="inferred from homology"/>
<dbReference type="GO" id="GO:0043816">
    <property type="term" value="F:phosphoserine-tRNA(Cys) ligase activity"/>
    <property type="evidence" value="ECO:0007669"/>
    <property type="project" value="UniProtKB-EC"/>
</dbReference>
<comment type="subunit">
    <text evidence="6">Homotetramer. Interacts with SepCysS.</text>
</comment>